<keyword evidence="1" id="KW-0812">Transmembrane</keyword>
<dbReference type="Proteomes" id="UP000001017">
    <property type="component" value="Chromosome"/>
</dbReference>
<dbReference type="HOGENOM" id="CLU_2695908_0_0_2"/>
<dbReference type="eggNOG" id="arCOG05385">
    <property type="taxonomic scope" value="Archaea"/>
</dbReference>
<organism evidence="2 3">
    <name type="scientific">Thermoplasma volcanium (strain ATCC 51530 / DSM 4299 / JCM 9571 / NBRC 15438 / GSS1)</name>
    <dbReference type="NCBI Taxonomy" id="273116"/>
    <lineage>
        <taxon>Archaea</taxon>
        <taxon>Methanobacteriati</taxon>
        <taxon>Thermoplasmatota</taxon>
        <taxon>Thermoplasmata</taxon>
        <taxon>Thermoplasmatales</taxon>
        <taxon>Thermoplasmataceae</taxon>
        <taxon>Thermoplasma</taxon>
    </lineage>
</organism>
<reference evidence="2 3" key="1">
    <citation type="journal article" date="1999" name="Proc. Jpn. Acad.">
        <title>Determination of the complete genomic DNA sequence of Thermoplasma volvanium GSS1.</title>
        <authorList>
            <person name="Kawashima T."/>
            <person name="Yamamoto Y."/>
            <person name="Aramaki H."/>
            <person name="Nunoshiba T."/>
            <person name="Kawamoto T."/>
            <person name="Watanabe K."/>
            <person name="Yamazaki M."/>
            <person name="Kanehori K."/>
            <person name="Amano N."/>
            <person name="Ohya Y."/>
            <person name="Makino K."/>
            <person name="Suzuki M."/>
        </authorList>
    </citation>
    <scope>NUCLEOTIDE SEQUENCE [LARGE SCALE GENOMIC DNA]</scope>
    <source>
        <strain evidence="3">ATCC 51530 / DSM 4299 / JCM 9571 / NBRC 15438 / GSS1</strain>
    </source>
</reference>
<sequence>MDIRRLAKEKRRSFGKVVAGIVLLVIAIPVFLDYKVFPVINSEIGPHQIGSWLALLFSFIGFILIIVGMGEMDI</sequence>
<evidence type="ECO:0000313" key="2">
    <source>
        <dbReference type="EMBL" id="BAB59522.1"/>
    </source>
</evidence>
<feature type="transmembrane region" description="Helical" evidence="1">
    <location>
        <begin position="52"/>
        <end position="70"/>
    </location>
</feature>
<dbReference type="PaxDb" id="273116-14324595"/>
<evidence type="ECO:0000313" key="3">
    <source>
        <dbReference type="Proteomes" id="UP000001017"/>
    </source>
</evidence>
<dbReference type="STRING" id="273116.gene:9381157"/>
<dbReference type="AlphaFoldDB" id="Q97BS5"/>
<gene>
    <name evidence="2" type="ORF">TVG0368277</name>
</gene>
<dbReference type="KEGG" id="tvo:TVG0368277"/>
<accession>Q97BS5</accession>
<evidence type="ECO:0000256" key="1">
    <source>
        <dbReference type="SAM" id="Phobius"/>
    </source>
</evidence>
<feature type="transmembrane region" description="Helical" evidence="1">
    <location>
        <begin position="14"/>
        <end position="32"/>
    </location>
</feature>
<proteinExistence type="predicted"/>
<keyword evidence="3" id="KW-1185">Reference proteome</keyword>
<dbReference type="RefSeq" id="WP_010916634.1">
    <property type="nucleotide sequence ID" value="NC_002689.2"/>
</dbReference>
<reference evidence="2 3" key="2">
    <citation type="journal article" date="2000" name="Proc. Natl. Acad. Sci. U.S.A.">
        <title>Archaeal adaptation to higher temperatures revealed by genomic sequence of Thermoplasma volcanium.</title>
        <authorList>
            <person name="Kawashima T."/>
            <person name="Amano N."/>
            <person name="Koike H."/>
            <person name="Makino S."/>
            <person name="Higuchi S."/>
            <person name="Kawashima-Ohya Y."/>
            <person name="Watanabe K."/>
            <person name="Yamazaki M."/>
            <person name="Kanehori K."/>
            <person name="Kawamoto T."/>
            <person name="Nunoshiba T."/>
            <person name="Yamamoto Y."/>
            <person name="Aramaki H."/>
            <person name="Makino K."/>
            <person name="Suzuki M."/>
        </authorList>
    </citation>
    <scope>NUCLEOTIDE SEQUENCE [LARGE SCALE GENOMIC DNA]</scope>
    <source>
        <strain evidence="3">ATCC 51530 / DSM 4299 / JCM 9571 / NBRC 15438 / GSS1</strain>
    </source>
</reference>
<dbReference type="EMBL" id="BA000011">
    <property type="protein sequence ID" value="BAB59522.1"/>
    <property type="molecule type" value="Genomic_DNA"/>
</dbReference>
<name>Q97BS5_THEVO</name>
<dbReference type="GeneID" id="1440892"/>
<keyword evidence="1" id="KW-0472">Membrane</keyword>
<keyword evidence="1" id="KW-1133">Transmembrane helix</keyword>
<protein>
    <submittedName>
        <fullName evidence="2">TVG0368277 protein</fullName>
    </submittedName>
</protein>